<evidence type="ECO:0000313" key="1">
    <source>
        <dbReference type="EMBL" id="CAK0835495.1"/>
    </source>
</evidence>
<protein>
    <submittedName>
        <fullName evidence="1">Uncharacterized protein</fullName>
    </submittedName>
</protein>
<sequence length="336" mass="36448">MERVMERGTDYVIDVLNFSLETVRSSSWMPNTIAMASRSSEKLTDSVATKLVALAQSLGGIQEQDNSAPPNEELAKAQATTAELRTQSAAHAAREARRDELCHNGRLVQTVVAPSGARGDGFTMSELVGKFVGTSTNASTSEPYVFSHWQRDKLKTYRGAPVEKAHVGTVRLSTHPRSQETATALSDIFGDLAGIGFEFKVATVADSHVREVRYSSGCPRNGAIRYHELDTQPYGIADGVPAKLAEEARPLPQADSDRLKDSRATAAARVRLAEPKAAVAQSAAVLRDQRIVRTEQQATGKLQDCAEAGLVTCWINQLGYIYKKTSNPKHSVDAYS</sequence>
<keyword evidence="2" id="KW-1185">Reference proteome</keyword>
<name>A0ABN9ST44_9DINO</name>
<gene>
    <name evidence="1" type="ORF">PCOR1329_LOCUS32368</name>
</gene>
<dbReference type="Proteomes" id="UP001189429">
    <property type="component" value="Unassembled WGS sequence"/>
</dbReference>
<comment type="caution">
    <text evidence="1">The sequence shown here is derived from an EMBL/GenBank/DDBJ whole genome shotgun (WGS) entry which is preliminary data.</text>
</comment>
<accession>A0ABN9ST44</accession>
<organism evidence="1 2">
    <name type="scientific">Prorocentrum cordatum</name>
    <dbReference type="NCBI Taxonomy" id="2364126"/>
    <lineage>
        <taxon>Eukaryota</taxon>
        <taxon>Sar</taxon>
        <taxon>Alveolata</taxon>
        <taxon>Dinophyceae</taxon>
        <taxon>Prorocentrales</taxon>
        <taxon>Prorocentraceae</taxon>
        <taxon>Prorocentrum</taxon>
    </lineage>
</organism>
<reference evidence="1" key="1">
    <citation type="submission" date="2023-10" db="EMBL/GenBank/DDBJ databases">
        <authorList>
            <person name="Chen Y."/>
            <person name="Shah S."/>
            <person name="Dougan E. K."/>
            <person name="Thang M."/>
            <person name="Chan C."/>
        </authorList>
    </citation>
    <scope>NUCLEOTIDE SEQUENCE [LARGE SCALE GENOMIC DNA]</scope>
</reference>
<evidence type="ECO:0000313" key="2">
    <source>
        <dbReference type="Proteomes" id="UP001189429"/>
    </source>
</evidence>
<dbReference type="EMBL" id="CAUYUJ010013102">
    <property type="protein sequence ID" value="CAK0835495.1"/>
    <property type="molecule type" value="Genomic_DNA"/>
</dbReference>
<feature type="non-terminal residue" evidence="1">
    <location>
        <position position="336"/>
    </location>
</feature>
<proteinExistence type="predicted"/>